<dbReference type="Proteomes" id="UP000030745">
    <property type="component" value="Unassembled WGS sequence"/>
</dbReference>
<evidence type="ECO:0000313" key="1">
    <source>
        <dbReference type="EMBL" id="KDO22001.1"/>
    </source>
</evidence>
<dbReference type="GeneID" id="24134190"/>
<dbReference type="AlphaFoldDB" id="A0A067C610"/>
<name>A0A067C610_SAPPC</name>
<dbReference type="RefSeq" id="XP_012207247.1">
    <property type="nucleotide sequence ID" value="XM_012351857.1"/>
</dbReference>
<keyword evidence="2" id="KW-1185">Reference proteome</keyword>
<dbReference type="EMBL" id="KK583276">
    <property type="protein sequence ID" value="KDO22001.1"/>
    <property type="molecule type" value="Genomic_DNA"/>
</dbReference>
<reference evidence="1 2" key="1">
    <citation type="journal article" date="2013" name="PLoS Genet.">
        <title>Distinctive expansion of potential virulence genes in the genome of the oomycete fish pathogen Saprolegnia parasitica.</title>
        <authorList>
            <person name="Jiang R.H."/>
            <person name="de Bruijn I."/>
            <person name="Haas B.J."/>
            <person name="Belmonte R."/>
            <person name="Lobach L."/>
            <person name="Christie J."/>
            <person name="van den Ackerveken G."/>
            <person name="Bottin A."/>
            <person name="Bulone V."/>
            <person name="Diaz-Moreno S.M."/>
            <person name="Dumas B."/>
            <person name="Fan L."/>
            <person name="Gaulin E."/>
            <person name="Govers F."/>
            <person name="Grenville-Briggs L.J."/>
            <person name="Horner N.R."/>
            <person name="Levin J.Z."/>
            <person name="Mammella M."/>
            <person name="Meijer H.J."/>
            <person name="Morris P."/>
            <person name="Nusbaum C."/>
            <person name="Oome S."/>
            <person name="Phillips A.J."/>
            <person name="van Rooyen D."/>
            <person name="Rzeszutek E."/>
            <person name="Saraiva M."/>
            <person name="Secombes C.J."/>
            <person name="Seidl M.F."/>
            <person name="Snel B."/>
            <person name="Stassen J.H."/>
            <person name="Sykes S."/>
            <person name="Tripathy S."/>
            <person name="van den Berg H."/>
            <person name="Vega-Arreguin J.C."/>
            <person name="Wawra S."/>
            <person name="Young S.K."/>
            <person name="Zeng Q."/>
            <person name="Dieguez-Uribeondo J."/>
            <person name="Russ C."/>
            <person name="Tyler B.M."/>
            <person name="van West P."/>
        </authorList>
    </citation>
    <scope>NUCLEOTIDE SEQUENCE [LARGE SCALE GENOMIC DNA]</scope>
    <source>
        <strain evidence="1 2">CBS 223.65</strain>
    </source>
</reference>
<dbReference type="VEuPathDB" id="FungiDB:SPRG_12210"/>
<dbReference type="KEGG" id="spar:SPRG_12210"/>
<evidence type="ECO:0000313" key="2">
    <source>
        <dbReference type="Proteomes" id="UP000030745"/>
    </source>
</evidence>
<organism evidence="1 2">
    <name type="scientific">Saprolegnia parasitica (strain CBS 223.65)</name>
    <dbReference type="NCBI Taxonomy" id="695850"/>
    <lineage>
        <taxon>Eukaryota</taxon>
        <taxon>Sar</taxon>
        <taxon>Stramenopiles</taxon>
        <taxon>Oomycota</taxon>
        <taxon>Saprolegniomycetes</taxon>
        <taxon>Saprolegniales</taxon>
        <taxon>Saprolegniaceae</taxon>
        <taxon>Saprolegnia</taxon>
    </lineage>
</organism>
<proteinExistence type="predicted"/>
<accession>A0A067C610</accession>
<gene>
    <name evidence="1" type="ORF">SPRG_12210</name>
</gene>
<protein>
    <submittedName>
        <fullName evidence="1">Uncharacterized protein</fullName>
    </submittedName>
</protein>
<sequence length="101" mass="10927">MTALRQLLSAACGWPTVRLSTHPSCDEMHWICAAMPIFNNVDIDGISLSERWKGGDLGFKTPFCSFPNKWASKMTALDGKASVDANMAGGNAEDRSMVCVS</sequence>